<organism evidence="2 3">
    <name type="scientific">Streptomyces nanshensis</name>
    <dbReference type="NCBI Taxonomy" id="518642"/>
    <lineage>
        <taxon>Bacteria</taxon>
        <taxon>Bacillati</taxon>
        <taxon>Actinomycetota</taxon>
        <taxon>Actinomycetes</taxon>
        <taxon>Kitasatosporales</taxon>
        <taxon>Streptomycetaceae</taxon>
        <taxon>Streptomyces</taxon>
    </lineage>
</organism>
<dbReference type="Proteomes" id="UP000175971">
    <property type="component" value="Unassembled WGS sequence"/>
</dbReference>
<dbReference type="AlphaFoldDB" id="A0A1E7LTJ3"/>
<feature type="compositionally biased region" description="Basic and acidic residues" evidence="1">
    <location>
        <begin position="91"/>
        <end position="105"/>
    </location>
</feature>
<dbReference type="PATRIC" id="fig|518642.7.peg.4784"/>
<feature type="region of interest" description="Disordered" evidence="1">
    <location>
        <begin position="83"/>
        <end position="114"/>
    </location>
</feature>
<evidence type="ECO:0000313" key="3">
    <source>
        <dbReference type="Proteomes" id="UP000175971"/>
    </source>
</evidence>
<evidence type="ECO:0000256" key="1">
    <source>
        <dbReference type="SAM" id="MobiDB-lite"/>
    </source>
</evidence>
<evidence type="ECO:0008006" key="4">
    <source>
        <dbReference type="Google" id="ProtNLM"/>
    </source>
</evidence>
<evidence type="ECO:0000313" key="2">
    <source>
        <dbReference type="EMBL" id="OEV19515.1"/>
    </source>
</evidence>
<keyword evidence="3" id="KW-1185">Reference proteome</keyword>
<sequence length="422" mass="44862">MRRAILFPRVVAERRMRVYETFTVRFQRAAKEVAQLDGDPSLASVYVSRSTWDRWMAGDIKGIPRHPTCRVLEHLLDESAERLFGPAEPDAGGRTEPESAVRGERPTGGGEEGPHVAALESFRLADRQLGGGHVYRSVVHYLTNVVAPGLFGSTETGEDGEGVFGAAVVLTEMAAWMAHDAGRDDLASGHFDRALRLAQSLTDVTAGANVLAGMSHLALQTQQVDIAADLARSGLARLSAGPRVPALSARLHAMEARALARRDEGRGARQALDSARGALSLAASVPMSPWVAPFDEAALASEAASALLDLGALDAAAAEAARALALRDASRVRSRAFGQVTLARVLLAQDHVDAACQVGVELLTAGQSVTSLRLSSQLALLQNDFEGHRAIPEVRDLLSRMAAAARHRRLLLGSLALPEGPQ</sequence>
<proteinExistence type="predicted"/>
<dbReference type="OrthoDB" id="3698213at2"/>
<name>A0A1E7LTJ3_9ACTN</name>
<gene>
    <name evidence="2" type="ORF">AN221_17100</name>
</gene>
<accession>A0A1E7LTJ3</accession>
<dbReference type="EMBL" id="LJGZ01000083">
    <property type="protein sequence ID" value="OEV19515.1"/>
    <property type="molecule type" value="Genomic_DNA"/>
</dbReference>
<protein>
    <recommendedName>
        <fullName evidence="4">Transcriptional regulator</fullName>
    </recommendedName>
</protein>
<reference evidence="2 3" key="1">
    <citation type="journal article" date="2016" name="Front. Microbiol.">
        <title>Comparative Genomics Analysis of Streptomyces Species Reveals Their Adaptation to the Marine Environment and Their Diversity at the Genomic Level.</title>
        <authorList>
            <person name="Tian X."/>
            <person name="Zhang Z."/>
            <person name="Yang T."/>
            <person name="Chen M."/>
            <person name="Li J."/>
            <person name="Chen F."/>
            <person name="Yang J."/>
            <person name="Li W."/>
            <person name="Zhang B."/>
            <person name="Zhang Z."/>
            <person name="Wu J."/>
            <person name="Zhang C."/>
            <person name="Long L."/>
            <person name="Xiao J."/>
        </authorList>
    </citation>
    <scope>NUCLEOTIDE SEQUENCE [LARGE SCALE GENOMIC DNA]</scope>
    <source>
        <strain evidence="2 3">SCSIO M10372</strain>
    </source>
</reference>
<comment type="caution">
    <text evidence="2">The sequence shown here is derived from an EMBL/GenBank/DDBJ whole genome shotgun (WGS) entry which is preliminary data.</text>
</comment>